<feature type="transmembrane region" description="Helical" evidence="11">
    <location>
        <begin position="130"/>
        <end position="148"/>
    </location>
</feature>
<feature type="domain" description="MrpA C-terminal/MbhD" evidence="15">
    <location>
        <begin position="599"/>
        <end position="663"/>
    </location>
</feature>
<keyword evidence="18" id="KW-1185">Reference proteome</keyword>
<protein>
    <submittedName>
        <fullName evidence="17">DUF4040 domain-containing protein</fullName>
    </submittedName>
</protein>
<dbReference type="GO" id="GO:0005886">
    <property type="term" value="C:plasma membrane"/>
    <property type="evidence" value="ECO:0007669"/>
    <property type="project" value="UniProtKB-SubCell"/>
</dbReference>
<feature type="transmembrane region" description="Helical" evidence="11">
    <location>
        <begin position="447"/>
        <end position="470"/>
    </location>
</feature>
<dbReference type="InterPro" id="IPR001750">
    <property type="entry name" value="ND/Mrp_TM"/>
</dbReference>
<evidence type="ECO:0000313" key="18">
    <source>
        <dbReference type="Proteomes" id="UP000662857"/>
    </source>
</evidence>
<gene>
    <name evidence="17" type="ORF">JQS43_15830</name>
</gene>
<feature type="transmembrane region" description="Helical" evidence="11">
    <location>
        <begin position="560"/>
        <end position="581"/>
    </location>
</feature>
<feature type="transmembrane region" description="Helical" evidence="11">
    <location>
        <begin position="882"/>
        <end position="900"/>
    </location>
</feature>
<feature type="region of interest" description="Disordered" evidence="10">
    <location>
        <begin position="907"/>
        <end position="934"/>
    </location>
</feature>
<dbReference type="InterPro" id="IPR046806">
    <property type="entry name" value="MrpA_C/MbhE"/>
</dbReference>
<dbReference type="GO" id="GO:0006811">
    <property type="term" value="P:monoatomic ion transport"/>
    <property type="evidence" value="ECO:0007669"/>
    <property type="project" value="UniProtKB-KW"/>
</dbReference>
<dbReference type="Proteomes" id="UP000662857">
    <property type="component" value="Chromosome"/>
</dbReference>
<feature type="transmembrane region" description="Helical" evidence="11">
    <location>
        <begin position="108"/>
        <end position="124"/>
    </location>
</feature>
<dbReference type="Pfam" id="PF04039">
    <property type="entry name" value="MnhB"/>
    <property type="match status" value="1"/>
</dbReference>
<dbReference type="PRINTS" id="PR01434">
    <property type="entry name" value="NADHDHGNASE5"/>
</dbReference>
<feature type="transmembrane region" description="Helical" evidence="11">
    <location>
        <begin position="640"/>
        <end position="663"/>
    </location>
</feature>
<dbReference type="InterPro" id="IPR007182">
    <property type="entry name" value="MnhB"/>
</dbReference>
<dbReference type="RefSeq" id="WP_239675173.1">
    <property type="nucleotide sequence ID" value="NZ_CP070499.1"/>
</dbReference>
<dbReference type="AlphaFoldDB" id="A0A895Y5V6"/>
<feature type="transmembrane region" description="Helical" evidence="11">
    <location>
        <begin position="160"/>
        <end position="180"/>
    </location>
</feature>
<feature type="transmembrane region" description="Helical" evidence="11">
    <location>
        <begin position="231"/>
        <end position="254"/>
    </location>
</feature>
<dbReference type="KEGG" id="nhy:JQS43_15830"/>
<feature type="transmembrane region" description="Helical" evidence="11">
    <location>
        <begin position="403"/>
        <end position="427"/>
    </location>
</feature>
<feature type="transmembrane region" description="Helical" evidence="11">
    <location>
        <begin position="490"/>
        <end position="514"/>
    </location>
</feature>
<dbReference type="PANTHER" id="PTHR43373">
    <property type="entry name" value="NA(+)/H(+) ANTIPORTER SUBUNIT"/>
    <property type="match status" value="1"/>
</dbReference>
<feature type="transmembrane region" description="Helical" evidence="11">
    <location>
        <begin position="319"/>
        <end position="343"/>
    </location>
</feature>
<evidence type="ECO:0000259" key="14">
    <source>
        <dbReference type="Pfam" id="PF04039"/>
    </source>
</evidence>
<feature type="transmembrane region" description="Helical" evidence="11">
    <location>
        <begin position="76"/>
        <end position="96"/>
    </location>
</feature>
<sequence length="934" mass="97928">MILFIVLAGMMGLALLVAPISRRFGRDTGYFLAAAFLLLGALLTPSILEALGGGYVEESLPWIPALGVQATLRLDGLASLFTLLIILVGALILAYCPRYLHGDHHARTYILLTLFAASMLGLVLSADLVLLFVFWELTTISSFFLIGGTGPKSAKPAMRALIITAAGGLALLVAVIMIWAETGTTYLPAVLDNPEWLLESPYGWSVGALVILAAFTKSAQLPFQSWLPGAMVAITPVSAYLHAATMVKAGIYLLMRFSPVYGDQAAWQATLVSVGLITAIVGAALALRQHDLKALLAYSTVSQLGLLVAVTGIGTSIGFAAAVLHTVAHALFKATLFMLVGIIDREAGSRDVRELGGLRRVMPVTAALTGIAGLSMAGVPPMIGFVSKETIFEALSEAHFAPWAGPVAAGLGVTASVLTFAYGVRIFHGAFAGPTTQRNLYEPSWQFLLPAAVPAVAGVVLGPGVGLLNPLTQSAVANMDPGAVAPVLEFWHGFSIELWLSAITIALGMVLFFAREPVDRFLNRIKTPPEGELFDYGYNATLKFGWWVGAPNRSNSPAAFLIWPMVVVLVLGAGALFAYGSWPTDPPGTTTPYDWPLIALLAVASAALVAMRNTLAAIALLGVIGFLVSIWFMLAGAPDVALTLLLVEVLTAVVAVLVLRTLPPKFRRVPKLRQLPAAVVAIATGVLAMAATLAFTGHRDRSELGDYFLSNAEEQTGGRNVVNTILVDYRALDTLGEATVLGVAALGAIYLLGRFRVTRPASDPNAAPAPQLSSPILFQVTNWVLAPGLLLLSAYLFLRGHYEPGGGFIAALVAGIAIAFGYLAQGITGGTVPVLRALKPEPLIALGLGLSVLVGGAAAIGGEPFLTPLHLEFGDFKLTSSLLFDVGIYLFVLGMVVAAIDRLGGARREPPPEPADAAAPTPDPAGTPRPGGDA</sequence>
<evidence type="ECO:0000256" key="8">
    <source>
        <dbReference type="ARBA" id="ARBA00023136"/>
    </source>
</evidence>
<evidence type="ECO:0000259" key="13">
    <source>
        <dbReference type="Pfam" id="PF00662"/>
    </source>
</evidence>
<evidence type="ECO:0000256" key="5">
    <source>
        <dbReference type="ARBA" id="ARBA00022692"/>
    </source>
</evidence>
<feature type="domain" description="NADH:quinone oxidoreductase/Mrp antiporter transmembrane" evidence="12">
    <location>
        <begin position="125"/>
        <end position="400"/>
    </location>
</feature>
<evidence type="ECO:0000313" key="17">
    <source>
        <dbReference type="EMBL" id="QSB13107.1"/>
    </source>
</evidence>
<dbReference type="Pfam" id="PF13244">
    <property type="entry name" value="MbhD"/>
    <property type="match status" value="1"/>
</dbReference>
<keyword evidence="3" id="KW-0050">Antiport</keyword>
<keyword evidence="5 9" id="KW-0812">Transmembrane</keyword>
<feature type="transmembrane region" description="Helical" evidence="11">
    <location>
        <begin position="266"/>
        <end position="287"/>
    </location>
</feature>
<accession>A0A895Y5V6</accession>
<feature type="domain" description="Na+/H+ antiporter MnhB subunit-related protein" evidence="14">
    <location>
        <begin position="779"/>
        <end position="897"/>
    </location>
</feature>
<dbReference type="GO" id="GO:0015297">
    <property type="term" value="F:antiporter activity"/>
    <property type="evidence" value="ECO:0007669"/>
    <property type="project" value="UniProtKB-KW"/>
</dbReference>
<dbReference type="InterPro" id="IPR001516">
    <property type="entry name" value="Proton_antipo_N"/>
</dbReference>
<feature type="transmembrane region" description="Helical" evidence="11">
    <location>
        <begin position="364"/>
        <end position="383"/>
    </location>
</feature>
<reference evidence="17" key="1">
    <citation type="submission" date="2021-02" db="EMBL/GenBank/DDBJ databases">
        <title>Natrosporangium hydrolyticum gen. nov., sp. nov, a haloalkaliphilic actinobacterium from a soda solonchak soil.</title>
        <authorList>
            <person name="Sorokin D.Y."/>
            <person name="Khijniak T.V."/>
            <person name="Zakharycheva A.P."/>
            <person name="Boueva O.V."/>
            <person name="Ariskina E.V."/>
            <person name="Hahnke R.L."/>
            <person name="Bunk B."/>
            <person name="Sproer C."/>
            <person name="Schumann P."/>
            <person name="Evtushenko L.I."/>
            <person name="Kublanov I.V."/>
        </authorList>
    </citation>
    <scope>NUCLEOTIDE SEQUENCE</scope>
    <source>
        <strain evidence="17">DSM 106523</strain>
    </source>
</reference>
<dbReference type="InterPro" id="IPR025383">
    <property type="entry name" value="MrpA_C/MbhD"/>
</dbReference>
<feature type="transmembrane region" description="Helical" evidence="11">
    <location>
        <begin position="200"/>
        <end position="219"/>
    </location>
</feature>
<evidence type="ECO:0000259" key="12">
    <source>
        <dbReference type="Pfam" id="PF00361"/>
    </source>
</evidence>
<evidence type="ECO:0000256" key="9">
    <source>
        <dbReference type="RuleBase" id="RU000320"/>
    </source>
</evidence>
<comment type="subcellular location">
    <subcellularLocation>
        <location evidence="1">Cell membrane</location>
        <topology evidence="1">Multi-pass membrane protein</topology>
    </subcellularLocation>
    <subcellularLocation>
        <location evidence="9">Membrane</location>
        <topology evidence="9">Multi-pass membrane protein</topology>
    </subcellularLocation>
</comment>
<keyword evidence="4" id="KW-1003">Cell membrane</keyword>
<dbReference type="InterPro" id="IPR050616">
    <property type="entry name" value="CPA3_Na-H_Antiporter_A"/>
</dbReference>
<evidence type="ECO:0000256" key="6">
    <source>
        <dbReference type="ARBA" id="ARBA00022989"/>
    </source>
</evidence>
<keyword evidence="7" id="KW-0406">Ion transport</keyword>
<feature type="transmembrane region" description="Helical" evidence="11">
    <location>
        <begin position="675"/>
        <end position="695"/>
    </location>
</feature>
<dbReference type="Pfam" id="PF00662">
    <property type="entry name" value="Proton_antipo_N"/>
    <property type="match status" value="1"/>
</dbReference>
<dbReference type="PANTHER" id="PTHR43373:SF1">
    <property type="entry name" value="NA(+)_H(+) ANTIPORTER SUBUNIT A"/>
    <property type="match status" value="1"/>
</dbReference>
<evidence type="ECO:0000256" key="2">
    <source>
        <dbReference type="ARBA" id="ARBA00022448"/>
    </source>
</evidence>
<feature type="transmembrane region" description="Helical" evidence="11">
    <location>
        <begin position="776"/>
        <end position="798"/>
    </location>
</feature>
<feature type="transmembrane region" description="Helical" evidence="11">
    <location>
        <begin position="31"/>
        <end position="56"/>
    </location>
</feature>
<proteinExistence type="predicted"/>
<evidence type="ECO:0000256" key="7">
    <source>
        <dbReference type="ARBA" id="ARBA00023065"/>
    </source>
</evidence>
<keyword evidence="6 11" id="KW-1133">Transmembrane helix</keyword>
<evidence type="ECO:0000256" key="10">
    <source>
        <dbReference type="SAM" id="MobiDB-lite"/>
    </source>
</evidence>
<dbReference type="EMBL" id="CP070499">
    <property type="protein sequence ID" value="QSB13107.1"/>
    <property type="molecule type" value="Genomic_DNA"/>
</dbReference>
<feature type="transmembrane region" description="Helical" evidence="11">
    <location>
        <begin position="804"/>
        <end position="823"/>
    </location>
</feature>
<evidence type="ECO:0000256" key="1">
    <source>
        <dbReference type="ARBA" id="ARBA00004651"/>
    </source>
</evidence>
<keyword evidence="2" id="KW-0813">Transport</keyword>
<dbReference type="Pfam" id="PF00361">
    <property type="entry name" value="Proton_antipo_M"/>
    <property type="match status" value="1"/>
</dbReference>
<organism evidence="17 18">
    <name type="scientific">Natronosporangium hydrolyticum</name>
    <dbReference type="NCBI Taxonomy" id="2811111"/>
    <lineage>
        <taxon>Bacteria</taxon>
        <taxon>Bacillati</taxon>
        <taxon>Actinomycetota</taxon>
        <taxon>Actinomycetes</taxon>
        <taxon>Micromonosporales</taxon>
        <taxon>Micromonosporaceae</taxon>
        <taxon>Natronosporangium</taxon>
    </lineage>
</organism>
<evidence type="ECO:0000259" key="16">
    <source>
        <dbReference type="Pfam" id="PF20501"/>
    </source>
</evidence>
<keyword evidence="8 11" id="KW-0472">Membrane</keyword>
<feature type="transmembrane region" description="Helical" evidence="11">
    <location>
        <begin position="294"/>
        <end position="313"/>
    </location>
</feature>
<feature type="transmembrane region" description="Helical" evidence="11">
    <location>
        <begin position="6"/>
        <end position="24"/>
    </location>
</feature>
<name>A0A895Y5V6_9ACTN</name>
<dbReference type="Pfam" id="PF20501">
    <property type="entry name" value="MbhE"/>
    <property type="match status" value="1"/>
</dbReference>
<feature type="transmembrane region" description="Helical" evidence="11">
    <location>
        <begin position="615"/>
        <end position="634"/>
    </location>
</feature>
<evidence type="ECO:0000256" key="11">
    <source>
        <dbReference type="SAM" id="Phobius"/>
    </source>
</evidence>
<feature type="domain" description="MrpA C-terminal/MbhE" evidence="16">
    <location>
        <begin position="673"/>
        <end position="764"/>
    </location>
</feature>
<feature type="domain" description="NADH-Ubiquinone oxidoreductase (complex I) chain 5 N-terminal" evidence="13">
    <location>
        <begin position="66"/>
        <end position="108"/>
    </location>
</feature>
<feature type="transmembrane region" description="Helical" evidence="11">
    <location>
        <begin position="593"/>
        <end position="610"/>
    </location>
</feature>
<evidence type="ECO:0000259" key="15">
    <source>
        <dbReference type="Pfam" id="PF13244"/>
    </source>
</evidence>
<feature type="transmembrane region" description="Helical" evidence="11">
    <location>
        <begin position="843"/>
        <end position="862"/>
    </location>
</feature>
<evidence type="ECO:0000256" key="3">
    <source>
        <dbReference type="ARBA" id="ARBA00022449"/>
    </source>
</evidence>
<evidence type="ECO:0000256" key="4">
    <source>
        <dbReference type="ARBA" id="ARBA00022475"/>
    </source>
</evidence>
<feature type="transmembrane region" description="Helical" evidence="11">
    <location>
        <begin position="738"/>
        <end position="755"/>
    </location>
</feature>